<name>A0A8J3ZWW8_9ACTN</name>
<dbReference type="AlphaFoldDB" id="A0A8J3ZWW8"/>
<dbReference type="Proteomes" id="UP000635606">
    <property type="component" value="Unassembled WGS sequence"/>
</dbReference>
<accession>A0A8J3ZWW8</accession>
<organism evidence="1 2">
    <name type="scientific">Virgisporangium ochraceum</name>
    <dbReference type="NCBI Taxonomy" id="65505"/>
    <lineage>
        <taxon>Bacteria</taxon>
        <taxon>Bacillati</taxon>
        <taxon>Actinomycetota</taxon>
        <taxon>Actinomycetes</taxon>
        <taxon>Micromonosporales</taxon>
        <taxon>Micromonosporaceae</taxon>
        <taxon>Virgisporangium</taxon>
    </lineage>
</organism>
<comment type="caution">
    <text evidence="1">The sequence shown here is derived from an EMBL/GenBank/DDBJ whole genome shotgun (WGS) entry which is preliminary data.</text>
</comment>
<proteinExistence type="predicted"/>
<gene>
    <name evidence="1" type="ORF">Voc01_056000</name>
</gene>
<dbReference type="RefSeq" id="WP_203930579.1">
    <property type="nucleotide sequence ID" value="NZ_BOPH01000082.1"/>
</dbReference>
<reference evidence="1" key="1">
    <citation type="submission" date="2021-01" db="EMBL/GenBank/DDBJ databases">
        <title>Whole genome shotgun sequence of Virgisporangium ochraceum NBRC 16418.</title>
        <authorList>
            <person name="Komaki H."/>
            <person name="Tamura T."/>
        </authorList>
    </citation>
    <scope>NUCLEOTIDE SEQUENCE</scope>
    <source>
        <strain evidence="1">NBRC 16418</strain>
    </source>
</reference>
<evidence type="ECO:0000313" key="2">
    <source>
        <dbReference type="Proteomes" id="UP000635606"/>
    </source>
</evidence>
<keyword evidence="2" id="KW-1185">Reference proteome</keyword>
<dbReference type="EMBL" id="BOPH01000082">
    <property type="protein sequence ID" value="GIJ70683.1"/>
    <property type="molecule type" value="Genomic_DNA"/>
</dbReference>
<protein>
    <submittedName>
        <fullName evidence="1">Uncharacterized protein</fullName>
    </submittedName>
</protein>
<evidence type="ECO:0000313" key="1">
    <source>
        <dbReference type="EMBL" id="GIJ70683.1"/>
    </source>
</evidence>
<sequence length="188" mass="20205">MNRFAFTLSVPPAAAGAVAGILAYHLPGVTWARGDRVVHVVDTDDDLDAVATRLSHRPHRTRISRVLAGYWQPPSSPDGDPFVAATVMQTHTHHEHADPGRLAPVAWSAHLLPTRDPGPPDEGADRALVSRTVFSHRDVAVCLHETACHGPDVPPEPPTHHAMTLLSATHHWAGEDPTGGRAHAGTHR</sequence>